<dbReference type="AlphaFoldDB" id="A0A5B7CXE8"/>
<proteinExistence type="predicted"/>
<evidence type="ECO:0000313" key="2">
    <source>
        <dbReference type="Proteomes" id="UP000324222"/>
    </source>
</evidence>
<gene>
    <name evidence="1" type="ORF">E2C01_006852</name>
</gene>
<evidence type="ECO:0000313" key="1">
    <source>
        <dbReference type="EMBL" id="MPC14100.1"/>
    </source>
</evidence>
<name>A0A5B7CXE8_PORTR</name>
<comment type="caution">
    <text evidence="1">The sequence shown here is derived from an EMBL/GenBank/DDBJ whole genome shotgun (WGS) entry which is preliminary data.</text>
</comment>
<accession>A0A5B7CXE8</accession>
<keyword evidence="2" id="KW-1185">Reference proteome</keyword>
<protein>
    <submittedName>
        <fullName evidence="1">Uncharacterized protein</fullName>
    </submittedName>
</protein>
<dbReference type="EMBL" id="VSRR010000328">
    <property type="protein sequence ID" value="MPC14100.1"/>
    <property type="molecule type" value="Genomic_DNA"/>
</dbReference>
<organism evidence="1 2">
    <name type="scientific">Portunus trituberculatus</name>
    <name type="common">Swimming crab</name>
    <name type="synonym">Neptunus trituberculatus</name>
    <dbReference type="NCBI Taxonomy" id="210409"/>
    <lineage>
        <taxon>Eukaryota</taxon>
        <taxon>Metazoa</taxon>
        <taxon>Ecdysozoa</taxon>
        <taxon>Arthropoda</taxon>
        <taxon>Crustacea</taxon>
        <taxon>Multicrustacea</taxon>
        <taxon>Malacostraca</taxon>
        <taxon>Eumalacostraca</taxon>
        <taxon>Eucarida</taxon>
        <taxon>Decapoda</taxon>
        <taxon>Pleocyemata</taxon>
        <taxon>Brachyura</taxon>
        <taxon>Eubrachyura</taxon>
        <taxon>Portunoidea</taxon>
        <taxon>Portunidae</taxon>
        <taxon>Portuninae</taxon>
        <taxon>Portunus</taxon>
    </lineage>
</organism>
<reference evidence="1 2" key="1">
    <citation type="submission" date="2019-05" db="EMBL/GenBank/DDBJ databases">
        <title>Another draft genome of Portunus trituberculatus and its Hox gene families provides insights of decapod evolution.</title>
        <authorList>
            <person name="Jeong J.-H."/>
            <person name="Song I."/>
            <person name="Kim S."/>
            <person name="Choi T."/>
            <person name="Kim D."/>
            <person name="Ryu S."/>
            <person name="Kim W."/>
        </authorList>
    </citation>
    <scope>NUCLEOTIDE SEQUENCE [LARGE SCALE GENOMIC DNA]</scope>
    <source>
        <tissue evidence="1">Muscle</tissue>
    </source>
</reference>
<sequence length="196" mass="22019">MVVVYCLSSFQYQVFVQVYTSFEGEVNPRLWHVLTEGLWVAWLSQNFNEVVEVCGECKGMAPRVFCFSSDTLHLGVPVPSFPIQLRSRYDPTHLVSSTSCKNNLPDTDNLINHLFVPDQEFNILDNCSDVILGGEDKLIVQNPLWFVVKAGGGMQLDHLVIFNGHVVASALQMCYLKYQQNTIDVCPSPGVLGQYQ</sequence>
<dbReference type="Proteomes" id="UP000324222">
    <property type="component" value="Unassembled WGS sequence"/>
</dbReference>